<dbReference type="PROSITE" id="PS51755">
    <property type="entry name" value="OMPR_PHOB"/>
    <property type="match status" value="1"/>
</dbReference>
<dbReference type="SUPFAM" id="SSF46894">
    <property type="entry name" value="C-terminal effector domain of the bipartite response regulators"/>
    <property type="match status" value="1"/>
</dbReference>
<protein>
    <submittedName>
        <fullName evidence="4">Putative ATPase</fullName>
    </submittedName>
</protein>
<dbReference type="InterPro" id="IPR011990">
    <property type="entry name" value="TPR-like_helical_dom_sf"/>
</dbReference>
<dbReference type="PANTHER" id="PTHR47691:SF3">
    <property type="entry name" value="HTH-TYPE TRANSCRIPTIONAL REGULATOR RV0890C-RELATED"/>
    <property type="match status" value="1"/>
</dbReference>
<dbReference type="SMART" id="SM00862">
    <property type="entry name" value="Trans_reg_C"/>
    <property type="match status" value="1"/>
</dbReference>
<dbReference type="Pfam" id="PF03704">
    <property type="entry name" value="BTAD"/>
    <property type="match status" value="1"/>
</dbReference>
<dbReference type="InterPro" id="IPR027417">
    <property type="entry name" value="P-loop_NTPase"/>
</dbReference>
<dbReference type="InterPro" id="IPR036388">
    <property type="entry name" value="WH-like_DNA-bd_sf"/>
</dbReference>
<comment type="similarity">
    <text evidence="1">Belongs to the AfsR/DnrI/RedD regulatory family.</text>
</comment>
<dbReference type="EMBL" id="CZKA01000025">
    <property type="protein sequence ID" value="CUR56174.1"/>
    <property type="molecule type" value="Genomic_DNA"/>
</dbReference>
<dbReference type="SMART" id="SM01043">
    <property type="entry name" value="BTAD"/>
    <property type="match status" value="1"/>
</dbReference>
<dbReference type="GO" id="GO:0006355">
    <property type="term" value="P:regulation of DNA-templated transcription"/>
    <property type="evidence" value="ECO:0007669"/>
    <property type="project" value="InterPro"/>
</dbReference>
<accession>A0A2P2C2G3</accession>
<dbReference type="AlphaFoldDB" id="A0A2P2C2G3"/>
<dbReference type="PRINTS" id="PR00364">
    <property type="entry name" value="DISEASERSIST"/>
</dbReference>
<dbReference type="Gene3D" id="1.10.10.10">
    <property type="entry name" value="Winged helix-like DNA-binding domain superfamily/Winged helix DNA-binding domain"/>
    <property type="match status" value="1"/>
</dbReference>
<dbReference type="Gene3D" id="1.25.40.10">
    <property type="entry name" value="Tetratricopeptide repeat domain"/>
    <property type="match status" value="1"/>
</dbReference>
<dbReference type="Gene3D" id="3.40.50.300">
    <property type="entry name" value="P-loop containing nucleotide triphosphate hydrolases"/>
    <property type="match status" value="1"/>
</dbReference>
<dbReference type="InterPro" id="IPR016032">
    <property type="entry name" value="Sig_transdc_resp-reg_C-effctor"/>
</dbReference>
<evidence type="ECO:0000313" key="4">
    <source>
        <dbReference type="EMBL" id="CUR56174.1"/>
    </source>
</evidence>
<dbReference type="CDD" id="cd00383">
    <property type="entry name" value="trans_reg_C"/>
    <property type="match status" value="1"/>
</dbReference>
<dbReference type="GO" id="GO:0000160">
    <property type="term" value="P:phosphorelay signal transduction system"/>
    <property type="evidence" value="ECO:0007669"/>
    <property type="project" value="InterPro"/>
</dbReference>
<name>A0A2P2C2G3_9ZZZZ</name>
<keyword evidence="2" id="KW-0238">DNA-binding</keyword>
<feature type="domain" description="OmpR/PhoB-type" evidence="3">
    <location>
        <begin position="1"/>
        <end position="100"/>
    </location>
</feature>
<dbReference type="GO" id="GO:0003677">
    <property type="term" value="F:DNA binding"/>
    <property type="evidence" value="ECO:0007669"/>
    <property type="project" value="UniProtKB-KW"/>
</dbReference>
<evidence type="ECO:0000256" key="2">
    <source>
        <dbReference type="ARBA" id="ARBA00023125"/>
    </source>
</evidence>
<dbReference type="SUPFAM" id="SSF48452">
    <property type="entry name" value="TPR-like"/>
    <property type="match status" value="1"/>
</dbReference>
<dbReference type="Pfam" id="PF00486">
    <property type="entry name" value="Trans_reg_C"/>
    <property type="match status" value="1"/>
</dbReference>
<dbReference type="InterPro" id="IPR001867">
    <property type="entry name" value="OmpR/PhoB-type_DNA-bd"/>
</dbReference>
<gene>
    <name evidence="4" type="ORF">NOCA2310198</name>
</gene>
<proteinExistence type="inferred from homology"/>
<dbReference type="PANTHER" id="PTHR47691">
    <property type="entry name" value="REGULATOR-RELATED"/>
    <property type="match status" value="1"/>
</dbReference>
<evidence type="ECO:0000256" key="1">
    <source>
        <dbReference type="ARBA" id="ARBA00005820"/>
    </source>
</evidence>
<organism evidence="4">
    <name type="scientific">metagenome</name>
    <dbReference type="NCBI Taxonomy" id="256318"/>
    <lineage>
        <taxon>unclassified sequences</taxon>
        <taxon>metagenomes</taxon>
    </lineage>
</organism>
<reference evidence="4" key="1">
    <citation type="submission" date="2015-08" db="EMBL/GenBank/DDBJ databases">
        <authorList>
            <person name="Babu N.S."/>
            <person name="Beckwith C.J."/>
            <person name="Beseler K.G."/>
            <person name="Brison A."/>
            <person name="Carone J.V."/>
            <person name="Caskin T.P."/>
            <person name="Diamond M."/>
            <person name="Durham M.E."/>
            <person name="Foxe J.M."/>
            <person name="Go M."/>
            <person name="Henderson B.A."/>
            <person name="Jones I.B."/>
            <person name="McGettigan J.A."/>
            <person name="Micheletti S.J."/>
            <person name="Nasrallah M.E."/>
            <person name="Ortiz D."/>
            <person name="Piller C.R."/>
            <person name="Privatt S.R."/>
            <person name="Schneider S.L."/>
            <person name="Sharp S."/>
            <person name="Smith T.C."/>
            <person name="Stanton J.D."/>
            <person name="Ullery H.E."/>
            <person name="Wilson R.J."/>
            <person name="Serrano M.G."/>
            <person name="Buck G."/>
            <person name="Lee V."/>
            <person name="Wang Y."/>
            <person name="Carvalho R."/>
            <person name="Voegtly L."/>
            <person name="Shi R."/>
            <person name="Duckworth R."/>
            <person name="Johnson A."/>
            <person name="Loviza R."/>
            <person name="Walstead R."/>
            <person name="Shah Z."/>
            <person name="Kiflezghi M."/>
            <person name="Wade K."/>
            <person name="Ball S.L."/>
            <person name="Bradley K.W."/>
            <person name="Asai D.J."/>
            <person name="Bowman C.A."/>
            <person name="Russell D.A."/>
            <person name="Pope W.H."/>
            <person name="Jacobs-Sera D."/>
            <person name="Hendrix R.W."/>
            <person name="Hatfull G.F."/>
        </authorList>
    </citation>
    <scope>NUCLEOTIDE SEQUENCE</scope>
</reference>
<sequence length="978" mass="104512">MGADGSGSALRIDLLGELTLHVGHEPVEVPGVRRRTLLATLALAPRRVHSRERLIDLIWPDEPPLDALRALYNHVSRLRKHLGDAGLRLRSSEAGYALDLGDDEVDVLLARRLADHLAGQPAPRVISGAQEALSLWRGPSLAEFRAHPDLAAAAVSLDELRARLRDDLTEARLEVGDRSVVADAQLASAEQPLRERTALLTVRALAHDGRQAEAMAEAAAYRRRLAEETGLDPGPALALLEHQVAAGQLVAPPGHDARAQLPRLAAPTGPLVGRERDREEVRRLLGEHRVVTLTGAGGVGKTRLALDVAAEIGEAENLGAVFVDLATVEEPARVAQAVGSTLELRTAGEVSPEDVASALGDARLLLVLDNCEHVVEACRELVDVMAARVPGVAILSTSRIVLHARGEYVVRLQPLPIPAENVEAHRLDAQPSVRAFLEHARRRDRTFALGPHDTQPLVELLRRLDGLPLAIEIAAGHAVTMPIATVRDRLALDLASSSGSSDAARHATLRATIRWSYEMLSPTDQALLLAMAPFPGGVDLETLEHLAVRVTPGQDPLRLLHRLVDASLLEVARDRSRYRLLFMVRSFLLEELGARGDGEAAETRFVRRMLESATEIGAGLYGPDEERADRRLRAELPNLRAARDLARSRGDLDSVVDITLALDQPSIWRDLHELWAWCLELAQEPGASSHRRAVEILGAAAESARLAGAYDRSVELARQGLARNGSSPHRRARCESALAAVALYRGEFDEAAAGWLRAATEADPAYSAYLASAALASAYAGETAAARELLDRATNSAVLAGCAGNHAFAVYVDGEITALEDGHAAAPAYQAAIAEARSVGASFVAGVASVALATARTVGGDRAAAAAAFAELLEIWHRTGQAPQLWTTARNAAALLLAEGHPREATLLVTFADRSPDAAAVDEGIAEHTGRTHVAVTDTLDSQQLAAVLREADTLSVREVVEAARLALLQLAKDPQAG</sequence>
<dbReference type="SUPFAM" id="SSF52540">
    <property type="entry name" value="P-loop containing nucleoside triphosphate hydrolases"/>
    <property type="match status" value="1"/>
</dbReference>
<dbReference type="InterPro" id="IPR005158">
    <property type="entry name" value="BTAD"/>
</dbReference>
<evidence type="ECO:0000259" key="3">
    <source>
        <dbReference type="PROSITE" id="PS51755"/>
    </source>
</evidence>